<feature type="region of interest" description="Disordered" evidence="1">
    <location>
        <begin position="1"/>
        <end position="70"/>
    </location>
</feature>
<dbReference type="Proteomes" id="UP001501231">
    <property type="component" value="Unassembled WGS sequence"/>
</dbReference>
<accession>A0ABN3K9P6</accession>
<protein>
    <submittedName>
        <fullName evidence="2">Uncharacterized protein</fullName>
    </submittedName>
</protein>
<dbReference type="EMBL" id="BAAARW010000038">
    <property type="protein sequence ID" value="GAA2450824.1"/>
    <property type="molecule type" value="Genomic_DNA"/>
</dbReference>
<proteinExistence type="predicted"/>
<reference evidence="2 3" key="1">
    <citation type="journal article" date="2019" name="Int. J. Syst. Evol. Microbiol.">
        <title>The Global Catalogue of Microorganisms (GCM) 10K type strain sequencing project: providing services to taxonomists for standard genome sequencing and annotation.</title>
        <authorList>
            <consortium name="The Broad Institute Genomics Platform"/>
            <consortium name="The Broad Institute Genome Sequencing Center for Infectious Disease"/>
            <person name="Wu L."/>
            <person name="Ma J."/>
        </authorList>
    </citation>
    <scope>NUCLEOTIDE SEQUENCE [LARGE SCALE GENOMIC DNA]</scope>
    <source>
        <strain evidence="2 3">JCM 3325</strain>
    </source>
</reference>
<feature type="compositionally biased region" description="Pro residues" evidence="1">
    <location>
        <begin position="1"/>
        <end position="10"/>
    </location>
</feature>
<keyword evidence="3" id="KW-1185">Reference proteome</keyword>
<gene>
    <name evidence="2" type="ORF">GCM10010191_81050</name>
</gene>
<name>A0ABN3K9P6_9ACTN</name>
<sequence>MTRPDVPSPSIPNATAAQTVPAAAASSPYLTTVRVSSTAVRTAPPAPANRPVQPDMSILREGGEPIMNGT</sequence>
<evidence type="ECO:0000313" key="3">
    <source>
        <dbReference type="Proteomes" id="UP001501231"/>
    </source>
</evidence>
<organism evidence="2 3">
    <name type="scientific">Actinomadura vinacea</name>
    <dbReference type="NCBI Taxonomy" id="115336"/>
    <lineage>
        <taxon>Bacteria</taxon>
        <taxon>Bacillati</taxon>
        <taxon>Actinomycetota</taxon>
        <taxon>Actinomycetes</taxon>
        <taxon>Streptosporangiales</taxon>
        <taxon>Thermomonosporaceae</taxon>
        <taxon>Actinomadura</taxon>
    </lineage>
</organism>
<evidence type="ECO:0000313" key="2">
    <source>
        <dbReference type="EMBL" id="GAA2450824.1"/>
    </source>
</evidence>
<feature type="compositionally biased region" description="Low complexity" evidence="1">
    <location>
        <begin position="14"/>
        <end position="43"/>
    </location>
</feature>
<evidence type="ECO:0000256" key="1">
    <source>
        <dbReference type="SAM" id="MobiDB-lite"/>
    </source>
</evidence>
<comment type="caution">
    <text evidence="2">The sequence shown here is derived from an EMBL/GenBank/DDBJ whole genome shotgun (WGS) entry which is preliminary data.</text>
</comment>